<gene>
    <name evidence="1" type="ORF">LACBIDRAFT_311107</name>
</gene>
<sequence length="63" mass="6421">MAVPDFEKGGGKSVCGGSAAADGIFEDCRGGCSTTRIVGLRARSVSPTFYSPQTFGFLSPESG</sequence>
<dbReference type="InParanoid" id="B0CZ93"/>
<name>B0CZ93_LACBS</name>
<dbReference type="EMBL" id="DS547094">
    <property type="protein sequence ID" value="EDR12111.1"/>
    <property type="molecule type" value="Genomic_DNA"/>
</dbReference>
<dbReference type="HOGENOM" id="CLU_2886187_0_0_1"/>
<dbReference type="Proteomes" id="UP000001194">
    <property type="component" value="Unassembled WGS sequence"/>
</dbReference>
<accession>B0CZ93</accession>
<dbReference type="RefSeq" id="XP_001876375.1">
    <property type="nucleotide sequence ID" value="XM_001876340.1"/>
</dbReference>
<proteinExistence type="predicted"/>
<evidence type="ECO:0000313" key="1">
    <source>
        <dbReference type="EMBL" id="EDR12111.1"/>
    </source>
</evidence>
<dbReference type="AlphaFoldDB" id="B0CZ93"/>
<dbReference type="KEGG" id="lbc:LACBIDRAFT_311107"/>
<reference evidence="1 2" key="1">
    <citation type="journal article" date="2008" name="Nature">
        <title>The genome of Laccaria bicolor provides insights into mycorrhizal symbiosis.</title>
        <authorList>
            <person name="Martin F."/>
            <person name="Aerts A."/>
            <person name="Ahren D."/>
            <person name="Brun A."/>
            <person name="Danchin E.G.J."/>
            <person name="Duchaussoy F."/>
            <person name="Gibon J."/>
            <person name="Kohler A."/>
            <person name="Lindquist E."/>
            <person name="Pereda V."/>
            <person name="Salamov A."/>
            <person name="Shapiro H.J."/>
            <person name="Wuyts J."/>
            <person name="Blaudez D."/>
            <person name="Buee M."/>
            <person name="Brokstein P."/>
            <person name="Canbaeck B."/>
            <person name="Cohen D."/>
            <person name="Courty P.E."/>
            <person name="Coutinho P.M."/>
            <person name="Delaruelle C."/>
            <person name="Detter J.C."/>
            <person name="Deveau A."/>
            <person name="DiFazio S."/>
            <person name="Duplessis S."/>
            <person name="Fraissinet-Tachet L."/>
            <person name="Lucic E."/>
            <person name="Frey-Klett P."/>
            <person name="Fourrey C."/>
            <person name="Feussner I."/>
            <person name="Gay G."/>
            <person name="Grimwood J."/>
            <person name="Hoegger P.J."/>
            <person name="Jain P."/>
            <person name="Kilaru S."/>
            <person name="Labbe J."/>
            <person name="Lin Y.C."/>
            <person name="Legue V."/>
            <person name="Le Tacon F."/>
            <person name="Marmeisse R."/>
            <person name="Melayah D."/>
            <person name="Montanini B."/>
            <person name="Muratet M."/>
            <person name="Nehls U."/>
            <person name="Niculita-Hirzel H."/>
            <person name="Oudot-Le Secq M.P."/>
            <person name="Peter M."/>
            <person name="Quesneville H."/>
            <person name="Rajashekar B."/>
            <person name="Reich M."/>
            <person name="Rouhier N."/>
            <person name="Schmutz J."/>
            <person name="Yin T."/>
            <person name="Chalot M."/>
            <person name="Henrissat B."/>
            <person name="Kuees U."/>
            <person name="Lucas S."/>
            <person name="Van de Peer Y."/>
            <person name="Podila G.K."/>
            <person name="Polle A."/>
            <person name="Pukkila P.J."/>
            <person name="Richardson P.M."/>
            <person name="Rouze P."/>
            <person name="Sanders I.R."/>
            <person name="Stajich J.E."/>
            <person name="Tunlid A."/>
            <person name="Tuskan G."/>
            <person name="Grigoriev I.V."/>
        </authorList>
    </citation>
    <scope>NUCLEOTIDE SEQUENCE [LARGE SCALE GENOMIC DNA]</scope>
    <source>
        <strain evidence="2">S238N-H82 / ATCC MYA-4686</strain>
    </source>
</reference>
<keyword evidence="2" id="KW-1185">Reference proteome</keyword>
<evidence type="ECO:0000313" key="2">
    <source>
        <dbReference type="Proteomes" id="UP000001194"/>
    </source>
</evidence>
<organism evidence="2">
    <name type="scientific">Laccaria bicolor (strain S238N-H82 / ATCC MYA-4686)</name>
    <name type="common">Bicoloured deceiver</name>
    <name type="synonym">Laccaria laccata var. bicolor</name>
    <dbReference type="NCBI Taxonomy" id="486041"/>
    <lineage>
        <taxon>Eukaryota</taxon>
        <taxon>Fungi</taxon>
        <taxon>Dikarya</taxon>
        <taxon>Basidiomycota</taxon>
        <taxon>Agaricomycotina</taxon>
        <taxon>Agaricomycetes</taxon>
        <taxon>Agaricomycetidae</taxon>
        <taxon>Agaricales</taxon>
        <taxon>Agaricineae</taxon>
        <taxon>Hydnangiaceae</taxon>
        <taxon>Laccaria</taxon>
    </lineage>
</organism>
<protein>
    <submittedName>
        <fullName evidence="1">Predicted protein</fullName>
    </submittedName>
</protein>
<dbReference type="GeneID" id="6072633"/>